<feature type="region of interest" description="Disordered" evidence="2">
    <location>
        <begin position="209"/>
        <end position="229"/>
    </location>
</feature>
<dbReference type="RefSeq" id="WP_053247189.1">
    <property type="nucleotide sequence ID" value="NZ_LGAP01000001.1"/>
</dbReference>
<dbReference type="GO" id="GO:0015074">
    <property type="term" value="P:DNA integration"/>
    <property type="evidence" value="ECO:0007669"/>
    <property type="project" value="InterPro"/>
</dbReference>
<dbReference type="Gene3D" id="1.10.443.10">
    <property type="entry name" value="Intergrase catalytic core"/>
    <property type="match status" value="1"/>
</dbReference>
<comment type="caution">
    <text evidence="4">The sequence shown here is derived from an EMBL/GenBank/DDBJ whole genome shotgun (WGS) entry which is preliminary data.</text>
</comment>
<dbReference type="PATRIC" id="fig|106592.7.peg.495"/>
<evidence type="ECO:0000313" key="5">
    <source>
        <dbReference type="Proteomes" id="UP000037425"/>
    </source>
</evidence>
<dbReference type="SUPFAM" id="SSF56349">
    <property type="entry name" value="DNA breaking-rejoining enzymes"/>
    <property type="match status" value="1"/>
</dbReference>
<dbReference type="AlphaFoldDB" id="A0A0L8C665"/>
<sequence length="459" mass="52217">MERTEPDRYLTTRNGIYFYKRRVPTLVVALDERQPIIRASLRTRDLAKARALRDGYERADDELWGALLCSDSAEAAKRRYEAAVRRVAALGFTYRTTMEIMQGETGAQILDRLRVLLEHKPNSPETNAVLGVVERPGVRLSEAFTVYVDKIAAPELTSKSDEQIRAWLKVKKRALKNFINLVGDKPIGEVTREDALRLYDLWSDRIAPPTDKEGKRRKPTHSASSGNRDIGNMRVLYQSYHEHLGVKNIDNPFDRLGFSDKHKKAKKRPPFPTDWITERILTADALGSLNDQARGIVLAMIDTGARPSELANLPPEKIVLNAPVPYIDIKTRLDEDEDGPREVKTVSSYRQIPLVGLALAVFRKHPNGFPRYRDHGSNLSATLNKHFKVHDLFPTERHKIYSLRHSFEDRMKVGGVDAELRMILMGHTSDRPEYGQGGSLEWQRDQLLRIALPFDPGIV</sequence>
<dbReference type="Pfam" id="PF20172">
    <property type="entry name" value="DUF6538"/>
    <property type="match status" value="1"/>
</dbReference>
<dbReference type="GO" id="GO:0003677">
    <property type="term" value="F:DNA binding"/>
    <property type="evidence" value="ECO:0007669"/>
    <property type="project" value="InterPro"/>
</dbReference>
<dbReference type="InterPro" id="IPR011010">
    <property type="entry name" value="DNA_brk_join_enz"/>
</dbReference>
<evidence type="ECO:0000256" key="2">
    <source>
        <dbReference type="SAM" id="MobiDB-lite"/>
    </source>
</evidence>
<keyword evidence="1" id="KW-0233">DNA recombination</keyword>
<feature type="domain" description="DUF6538" evidence="3">
    <location>
        <begin position="9"/>
        <end position="64"/>
    </location>
</feature>
<dbReference type="InterPro" id="IPR046668">
    <property type="entry name" value="DUF6538"/>
</dbReference>
<dbReference type="Proteomes" id="UP000037425">
    <property type="component" value="Unassembled WGS sequence"/>
</dbReference>
<organism evidence="4 5">
    <name type="scientific">Ensifer adhaerens</name>
    <name type="common">Sinorhizobium morelense</name>
    <dbReference type="NCBI Taxonomy" id="106592"/>
    <lineage>
        <taxon>Bacteria</taxon>
        <taxon>Pseudomonadati</taxon>
        <taxon>Pseudomonadota</taxon>
        <taxon>Alphaproteobacteria</taxon>
        <taxon>Hyphomicrobiales</taxon>
        <taxon>Rhizobiaceae</taxon>
        <taxon>Sinorhizobium/Ensifer group</taxon>
        <taxon>Ensifer</taxon>
    </lineage>
</organism>
<gene>
    <name evidence="4" type="ORF">AC244_02305</name>
</gene>
<dbReference type="GO" id="GO:0006310">
    <property type="term" value="P:DNA recombination"/>
    <property type="evidence" value="ECO:0007669"/>
    <property type="project" value="UniProtKB-KW"/>
</dbReference>
<name>A0A0L8C665_ENSAD</name>
<protein>
    <submittedName>
        <fullName evidence="4">Integrase</fullName>
    </submittedName>
</protein>
<dbReference type="OrthoDB" id="9784724at2"/>
<reference evidence="5" key="1">
    <citation type="submission" date="2015-07" db="EMBL/GenBank/DDBJ databases">
        <title>Whole genome sequence of an Ensifer adhaerens strain isolated from a cave pool in the Wind Cave National Park.</title>
        <authorList>
            <person name="Eng W.W.H."/>
            <person name="Gan H.M."/>
            <person name="Barton H.A."/>
            <person name="Savka M.A."/>
        </authorList>
    </citation>
    <scope>NUCLEOTIDE SEQUENCE [LARGE SCALE GENOMIC DNA]</scope>
    <source>
        <strain evidence="5">SD006</strain>
    </source>
</reference>
<proteinExistence type="predicted"/>
<evidence type="ECO:0000256" key="1">
    <source>
        <dbReference type="ARBA" id="ARBA00023172"/>
    </source>
</evidence>
<dbReference type="EMBL" id="LGAP01000001">
    <property type="protein sequence ID" value="KOF22386.1"/>
    <property type="molecule type" value="Genomic_DNA"/>
</dbReference>
<dbReference type="InterPro" id="IPR013762">
    <property type="entry name" value="Integrase-like_cat_sf"/>
</dbReference>
<accession>A0A0L8C665</accession>
<evidence type="ECO:0000259" key="3">
    <source>
        <dbReference type="Pfam" id="PF20172"/>
    </source>
</evidence>
<evidence type="ECO:0000313" key="4">
    <source>
        <dbReference type="EMBL" id="KOF22386.1"/>
    </source>
</evidence>